<accession>A0A7J6V2Y0</accession>
<reference evidence="1 2" key="1">
    <citation type="submission" date="2020-06" db="EMBL/GenBank/DDBJ databases">
        <title>Transcriptomic and genomic resources for Thalictrum thalictroides and T. hernandezii: Facilitating candidate gene discovery in an emerging model plant lineage.</title>
        <authorList>
            <person name="Arias T."/>
            <person name="Riano-Pachon D.M."/>
            <person name="Di Stilio V.S."/>
        </authorList>
    </citation>
    <scope>NUCLEOTIDE SEQUENCE [LARGE SCALE GENOMIC DNA]</scope>
    <source>
        <strain evidence="2">cv. WT478/WT964</strain>
        <tissue evidence="1">Leaves</tissue>
    </source>
</reference>
<sequence>MRNESIFKEKQATVEEARLIRILATLGSWTLASRGYRFQELMRDWNFVIINWGRLSPWDDDEFILKGKHCNGAGKG</sequence>
<dbReference type="Proteomes" id="UP000554482">
    <property type="component" value="Unassembled WGS sequence"/>
</dbReference>
<dbReference type="EMBL" id="JABWDY010039858">
    <property type="protein sequence ID" value="KAF5178620.1"/>
    <property type="molecule type" value="Genomic_DNA"/>
</dbReference>
<evidence type="ECO:0000313" key="1">
    <source>
        <dbReference type="EMBL" id="KAF5178620.1"/>
    </source>
</evidence>
<proteinExistence type="predicted"/>
<gene>
    <name evidence="1" type="ORF">FRX31_031791</name>
</gene>
<keyword evidence="2" id="KW-1185">Reference proteome</keyword>
<protein>
    <submittedName>
        <fullName evidence="1">Uncharacterized protein</fullName>
    </submittedName>
</protein>
<dbReference type="AlphaFoldDB" id="A0A7J6V2Y0"/>
<name>A0A7J6V2Y0_THATH</name>
<evidence type="ECO:0000313" key="2">
    <source>
        <dbReference type="Proteomes" id="UP000554482"/>
    </source>
</evidence>
<comment type="caution">
    <text evidence="1">The sequence shown here is derived from an EMBL/GenBank/DDBJ whole genome shotgun (WGS) entry which is preliminary data.</text>
</comment>
<organism evidence="1 2">
    <name type="scientific">Thalictrum thalictroides</name>
    <name type="common">Rue-anemone</name>
    <name type="synonym">Anemone thalictroides</name>
    <dbReference type="NCBI Taxonomy" id="46969"/>
    <lineage>
        <taxon>Eukaryota</taxon>
        <taxon>Viridiplantae</taxon>
        <taxon>Streptophyta</taxon>
        <taxon>Embryophyta</taxon>
        <taxon>Tracheophyta</taxon>
        <taxon>Spermatophyta</taxon>
        <taxon>Magnoliopsida</taxon>
        <taxon>Ranunculales</taxon>
        <taxon>Ranunculaceae</taxon>
        <taxon>Thalictroideae</taxon>
        <taxon>Thalictrum</taxon>
    </lineage>
</organism>